<dbReference type="Pfam" id="PF00583">
    <property type="entry name" value="Acetyltransf_1"/>
    <property type="match status" value="1"/>
</dbReference>
<comment type="caution">
    <text evidence="2">The sequence shown here is derived from an EMBL/GenBank/DDBJ whole genome shotgun (WGS) entry which is preliminary data.</text>
</comment>
<reference evidence="2 3" key="1">
    <citation type="submission" date="2014-02" db="EMBL/GenBank/DDBJ databases">
        <title>The genome sequence of Colletotrichum fioriniae PJ7.</title>
        <authorList>
            <person name="Baroncelli R."/>
            <person name="Thon M.R."/>
        </authorList>
    </citation>
    <scope>NUCLEOTIDE SEQUENCE [LARGE SCALE GENOMIC DNA]</scope>
    <source>
        <strain evidence="2 3">PJ7</strain>
    </source>
</reference>
<dbReference type="PANTHER" id="PTHR42791:SF17">
    <property type="entry name" value="ACETYLTRANSFERASE, GNAT FAMILY FAMILY (AFU_ORTHOLOGUE AFUA_8G05690)"/>
    <property type="match status" value="1"/>
</dbReference>
<evidence type="ECO:0000313" key="2">
    <source>
        <dbReference type="EMBL" id="EXF81331.1"/>
    </source>
</evidence>
<dbReference type="InterPro" id="IPR000182">
    <property type="entry name" value="GNAT_dom"/>
</dbReference>
<dbReference type="InterPro" id="IPR016181">
    <property type="entry name" value="Acyl_CoA_acyltransferase"/>
</dbReference>
<dbReference type="Proteomes" id="UP000020467">
    <property type="component" value="Unassembled WGS sequence"/>
</dbReference>
<feature type="domain" description="N-acetyltransferase" evidence="1">
    <location>
        <begin position="125"/>
        <end position="181"/>
    </location>
</feature>
<name>A0A010RLN8_9PEZI</name>
<evidence type="ECO:0000259" key="1">
    <source>
        <dbReference type="Pfam" id="PF00583"/>
    </source>
</evidence>
<gene>
    <name evidence="2" type="ORF">CFIO01_00993</name>
</gene>
<dbReference type="EMBL" id="JARH01000372">
    <property type="protein sequence ID" value="EXF81331.1"/>
    <property type="molecule type" value="Genomic_DNA"/>
</dbReference>
<dbReference type="HOGENOM" id="CLU_060131_6_4_1"/>
<keyword evidence="3" id="KW-1185">Reference proteome</keyword>
<evidence type="ECO:0000313" key="3">
    <source>
        <dbReference type="Proteomes" id="UP000020467"/>
    </source>
</evidence>
<dbReference type="InterPro" id="IPR052523">
    <property type="entry name" value="Trichothecene_AcTrans"/>
</dbReference>
<sequence>MPVKLHPATPADGPALASIYLSAFHDNPVAITCFPATTQVRNYLAKSFAEEMSEPRFQWLIITDPDYEDPDLPIACAKWVRPAGPNETNVEPPPPADVWPKEGNPEFANHFFGSIGRKHAEIMGEVRHWYLELLICRTEHQGKGAASPLLRWGVERADEERRLAFLEAVPLAKGIYEKYGFQSLYRLDFTTPSSGVLSQDFMLRKGEAVEDYDLVVKRFNASSSSSSS</sequence>
<dbReference type="AlphaFoldDB" id="A0A010RLN8"/>
<dbReference type="STRING" id="1445577.A0A010RLN8"/>
<dbReference type="Gene3D" id="3.40.630.30">
    <property type="match status" value="1"/>
</dbReference>
<keyword evidence="2" id="KW-0808">Transferase</keyword>
<accession>A0A010RLN8</accession>
<protein>
    <submittedName>
        <fullName evidence="2">Acetyltransferase</fullName>
    </submittedName>
</protein>
<dbReference type="GO" id="GO:0016747">
    <property type="term" value="F:acyltransferase activity, transferring groups other than amino-acyl groups"/>
    <property type="evidence" value="ECO:0007669"/>
    <property type="project" value="InterPro"/>
</dbReference>
<dbReference type="eggNOG" id="ENOG502SC13">
    <property type="taxonomic scope" value="Eukaryota"/>
</dbReference>
<dbReference type="OrthoDB" id="196847at2759"/>
<organism evidence="2 3">
    <name type="scientific">Colletotrichum fioriniae PJ7</name>
    <dbReference type="NCBI Taxonomy" id="1445577"/>
    <lineage>
        <taxon>Eukaryota</taxon>
        <taxon>Fungi</taxon>
        <taxon>Dikarya</taxon>
        <taxon>Ascomycota</taxon>
        <taxon>Pezizomycotina</taxon>
        <taxon>Sordariomycetes</taxon>
        <taxon>Hypocreomycetidae</taxon>
        <taxon>Glomerellales</taxon>
        <taxon>Glomerellaceae</taxon>
        <taxon>Colletotrichum</taxon>
        <taxon>Colletotrichum acutatum species complex</taxon>
    </lineage>
</organism>
<dbReference type="KEGG" id="cfj:CFIO01_00993"/>
<dbReference type="PANTHER" id="PTHR42791">
    <property type="entry name" value="GNAT FAMILY ACETYLTRANSFERASE"/>
    <property type="match status" value="1"/>
</dbReference>
<dbReference type="SUPFAM" id="SSF55729">
    <property type="entry name" value="Acyl-CoA N-acyltransferases (Nat)"/>
    <property type="match status" value="1"/>
</dbReference>
<proteinExistence type="predicted"/>